<accession>A0A0A9W8S8</accession>
<organism evidence="1">
    <name type="scientific">Lygus hesperus</name>
    <name type="common">Western plant bug</name>
    <dbReference type="NCBI Taxonomy" id="30085"/>
    <lineage>
        <taxon>Eukaryota</taxon>
        <taxon>Metazoa</taxon>
        <taxon>Ecdysozoa</taxon>
        <taxon>Arthropoda</taxon>
        <taxon>Hexapoda</taxon>
        <taxon>Insecta</taxon>
        <taxon>Pterygota</taxon>
        <taxon>Neoptera</taxon>
        <taxon>Paraneoptera</taxon>
        <taxon>Hemiptera</taxon>
        <taxon>Heteroptera</taxon>
        <taxon>Panheteroptera</taxon>
        <taxon>Cimicomorpha</taxon>
        <taxon>Miridae</taxon>
        <taxon>Mirini</taxon>
        <taxon>Lygus</taxon>
    </lineage>
</organism>
<reference evidence="1" key="2">
    <citation type="submission" date="2014-07" db="EMBL/GenBank/DDBJ databases">
        <authorList>
            <person name="Hull J."/>
        </authorList>
    </citation>
    <scope>NUCLEOTIDE SEQUENCE</scope>
</reference>
<dbReference type="EMBL" id="GBHO01039425">
    <property type="protein sequence ID" value="JAG04179.1"/>
    <property type="molecule type" value="Transcribed_RNA"/>
</dbReference>
<name>A0A0A9W8S8_LYGHE</name>
<feature type="non-terminal residue" evidence="1">
    <location>
        <position position="1"/>
    </location>
</feature>
<dbReference type="AlphaFoldDB" id="A0A0A9W8S8"/>
<sequence length="224" mass="26059">IIISTFILIGSNIHYLTEFVTRTMQNECSLYYKRDGLENDTSRRTTKKFVKCNLWRDPDLKRDEKRRRSFPNKIKGFLCELRGEERLFLNPVVTQRYHLGSTFTGASSQEVRDVSTKPVRISRAPKETLKIQTMGVCLTDKDPAIVRCEKCDYPFEPQKRRGPPHVFTPVLVHSMETRSRMIMENSFARESTAYLSLYGLKAPEILRLKRKRSSTELYKSIVAA</sequence>
<proteinExistence type="predicted"/>
<protein>
    <submittedName>
        <fullName evidence="1">Uncharacterized protein</fullName>
    </submittedName>
</protein>
<gene>
    <name evidence="1" type="ORF">CM83_98959</name>
</gene>
<evidence type="ECO:0000313" key="1">
    <source>
        <dbReference type="EMBL" id="JAG04179.1"/>
    </source>
</evidence>
<reference evidence="1" key="1">
    <citation type="journal article" date="2014" name="PLoS ONE">
        <title>Transcriptome-Based Identification of ABC Transporters in the Western Tarnished Plant Bug Lygus hesperus.</title>
        <authorList>
            <person name="Hull J.J."/>
            <person name="Chaney K."/>
            <person name="Geib S.M."/>
            <person name="Fabrick J.A."/>
            <person name="Brent C.S."/>
            <person name="Walsh D."/>
            <person name="Lavine L.C."/>
        </authorList>
    </citation>
    <scope>NUCLEOTIDE SEQUENCE</scope>
</reference>